<proteinExistence type="predicted"/>
<gene>
    <name evidence="2" type="primary">g7279</name>
    <name evidence="2" type="ORF">VP750_LOCUS6232</name>
</gene>
<reference evidence="2 3" key="1">
    <citation type="submission" date="2024-06" db="EMBL/GenBank/DDBJ databases">
        <authorList>
            <person name="Kraege A."/>
            <person name="Thomma B."/>
        </authorList>
    </citation>
    <scope>NUCLEOTIDE SEQUENCE [LARGE SCALE GENOMIC DNA]</scope>
</reference>
<name>A0ABP1FXG4_9CHLO</name>
<accession>A0ABP1FXG4</accession>
<organism evidence="2 3">
    <name type="scientific">Coccomyxa viridis</name>
    <dbReference type="NCBI Taxonomy" id="1274662"/>
    <lineage>
        <taxon>Eukaryota</taxon>
        <taxon>Viridiplantae</taxon>
        <taxon>Chlorophyta</taxon>
        <taxon>core chlorophytes</taxon>
        <taxon>Trebouxiophyceae</taxon>
        <taxon>Trebouxiophyceae incertae sedis</taxon>
        <taxon>Coccomyxaceae</taxon>
        <taxon>Coccomyxa</taxon>
    </lineage>
</organism>
<evidence type="ECO:0000313" key="2">
    <source>
        <dbReference type="EMBL" id="CAL5224573.1"/>
    </source>
</evidence>
<protein>
    <submittedName>
        <fullName evidence="2">G7279 protein</fullName>
    </submittedName>
</protein>
<evidence type="ECO:0000313" key="3">
    <source>
        <dbReference type="Proteomes" id="UP001497392"/>
    </source>
</evidence>
<sequence length="274" mass="30538">MNMNAMIRDQLKDVEAATRYPEKNVEKTRKRKASELEGPLEIPNLDPSEATVLELLQRIYLDHRGQAGDLDIPSCCFSKEYLPQLPAKVKASVLPVQLPRKVVRKALHRVGLGWLKDKLCLENTAVLPVHDCRPSLKTDFPPEVAHMEPTGSSFLKAQPVETWYVIGAYELRPEPSVGANGVLGTWPKAAVQAIALNRMAKEHRAQWWIMVFANDMNGNLALHISKKGADLHAAVQCARPDLEVAIRFMRHLLGDAKKKAEGSLEGRPLMLAGY</sequence>
<dbReference type="EMBL" id="CAXHTA020000011">
    <property type="protein sequence ID" value="CAL5224573.1"/>
    <property type="molecule type" value="Genomic_DNA"/>
</dbReference>
<dbReference type="Proteomes" id="UP001497392">
    <property type="component" value="Unassembled WGS sequence"/>
</dbReference>
<feature type="compositionally biased region" description="Basic and acidic residues" evidence="1">
    <location>
        <begin position="18"/>
        <end position="27"/>
    </location>
</feature>
<evidence type="ECO:0000256" key="1">
    <source>
        <dbReference type="SAM" id="MobiDB-lite"/>
    </source>
</evidence>
<feature type="region of interest" description="Disordered" evidence="1">
    <location>
        <begin position="18"/>
        <end position="41"/>
    </location>
</feature>
<comment type="caution">
    <text evidence="2">The sequence shown here is derived from an EMBL/GenBank/DDBJ whole genome shotgun (WGS) entry which is preliminary data.</text>
</comment>
<keyword evidence="3" id="KW-1185">Reference proteome</keyword>